<comment type="caution">
    <text evidence="4">The sequence shown here is derived from an EMBL/GenBank/DDBJ whole genome shotgun (WGS) entry which is preliminary data.</text>
</comment>
<evidence type="ECO:0000313" key="5">
    <source>
        <dbReference type="Proteomes" id="UP000033428"/>
    </source>
</evidence>
<evidence type="ECO:0000313" key="4">
    <source>
        <dbReference type="EMBL" id="KJJ85118.1"/>
    </source>
</evidence>
<dbReference type="PANTHER" id="PTHR43351">
    <property type="entry name" value="L(+)-TARTRATE DEHYDRATASE SUBUNIT BETA"/>
    <property type="match status" value="1"/>
</dbReference>
<dbReference type="Gene3D" id="3.20.130.10">
    <property type="entry name" value="Fe-S hydro-lyase, tartrate dehydratase beta-type, catalytic domain"/>
    <property type="match status" value="1"/>
</dbReference>
<gene>
    <name evidence="4" type="ORF">OMAG_001010</name>
</gene>
<dbReference type="Pfam" id="PF05683">
    <property type="entry name" value="Fumerase_C"/>
    <property type="match status" value="1"/>
</dbReference>
<feature type="domain" description="Fe-S hydro-lyase tartrate dehydratase beta-type catalytic" evidence="3">
    <location>
        <begin position="9"/>
        <end position="175"/>
    </location>
</feature>
<organism evidence="4 5">
    <name type="scientific">Candidatus Omnitrophus magneticus</name>
    <dbReference type="NCBI Taxonomy" id="1609969"/>
    <lineage>
        <taxon>Bacteria</taxon>
        <taxon>Pseudomonadati</taxon>
        <taxon>Candidatus Omnitrophota</taxon>
        <taxon>Candidatus Omnitrophus</taxon>
    </lineage>
</organism>
<keyword evidence="2 4" id="KW-0456">Lyase</keyword>
<protein>
    <submittedName>
        <fullName evidence="4">Tartrate/fumarate subfamily Fe-S type hydro-lyase subunit beta</fullName>
    </submittedName>
</protein>
<dbReference type="EMBL" id="JYNY01000221">
    <property type="protein sequence ID" value="KJJ85118.1"/>
    <property type="molecule type" value="Genomic_DNA"/>
</dbReference>
<dbReference type="NCBIfam" id="TIGR00723">
    <property type="entry name" value="ttdB_fumA_fumB"/>
    <property type="match status" value="1"/>
</dbReference>
<sequence>MDKIIQVPFIGEEILKLNTGEKVLLTGTILTARDAAHARMIDLINKKEPVPIDFKNQVVYYCGPTPALKGRVIGSCGPTTSSRMDKFTPELLKHGLKGMIGKGKRNEEVRRAIKENKAIYFVAPAGAGAYLSTLVKSARVIAFEDLGPEAIYELKIENFPVITAIDTKGNDIYKEF</sequence>
<comment type="similarity">
    <text evidence="1">Belongs to the class-I fumarase family.</text>
</comment>
<name>A0A0F0CP46_9BACT</name>
<dbReference type="PANTHER" id="PTHR43351:SF2">
    <property type="entry name" value="L(+)-TARTRATE DEHYDRATASE SUBUNIT BETA-RELATED"/>
    <property type="match status" value="1"/>
</dbReference>
<reference evidence="4 5" key="1">
    <citation type="submission" date="2015-02" db="EMBL/GenBank/DDBJ databases">
        <title>Single-cell genomics of uncultivated deep-branching MTB reveals a conserved set of magnetosome genes.</title>
        <authorList>
            <person name="Kolinko S."/>
            <person name="Richter M."/>
            <person name="Glockner F.O."/>
            <person name="Brachmann A."/>
            <person name="Schuler D."/>
        </authorList>
    </citation>
    <scope>NUCLEOTIDE SEQUENCE [LARGE SCALE GENOMIC DNA]</scope>
    <source>
        <strain evidence="4">SKK-01</strain>
    </source>
</reference>
<dbReference type="Proteomes" id="UP000033428">
    <property type="component" value="Unassembled WGS sequence"/>
</dbReference>
<keyword evidence="5" id="KW-1185">Reference proteome</keyword>
<evidence type="ECO:0000256" key="1">
    <source>
        <dbReference type="ARBA" id="ARBA00008876"/>
    </source>
</evidence>
<accession>A0A0F0CP46</accession>
<dbReference type="GO" id="GO:0016836">
    <property type="term" value="F:hydro-lyase activity"/>
    <property type="evidence" value="ECO:0007669"/>
    <property type="project" value="InterPro"/>
</dbReference>
<dbReference type="SUPFAM" id="SSF117457">
    <property type="entry name" value="FumA C-terminal domain-like"/>
    <property type="match status" value="1"/>
</dbReference>
<evidence type="ECO:0000259" key="3">
    <source>
        <dbReference type="Pfam" id="PF05683"/>
    </source>
</evidence>
<evidence type="ECO:0000256" key="2">
    <source>
        <dbReference type="ARBA" id="ARBA00023239"/>
    </source>
</evidence>
<dbReference type="InterPro" id="IPR004647">
    <property type="entry name" value="Fe-S_hydro-lyase_TtdB-typ_cat"/>
</dbReference>
<dbReference type="InterPro" id="IPR036660">
    <property type="entry name" value="Fe-S_hydroAse_TtdB_cat_sf"/>
</dbReference>
<dbReference type="AlphaFoldDB" id="A0A0F0CP46"/>
<proteinExistence type="inferred from homology"/>
<dbReference type="PATRIC" id="fig|1609969.3.peg.1084"/>